<dbReference type="Pfam" id="PF13416">
    <property type="entry name" value="SBP_bac_8"/>
    <property type="match status" value="1"/>
</dbReference>
<proteinExistence type="predicted"/>
<dbReference type="Gene3D" id="3.40.190.10">
    <property type="entry name" value="Periplasmic binding protein-like II"/>
    <property type="match status" value="2"/>
</dbReference>
<dbReference type="InterPro" id="IPR006059">
    <property type="entry name" value="SBP"/>
</dbReference>
<evidence type="ECO:0008006" key="3">
    <source>
        <dbReference type="Google" id="ProtNLM"/>
    </source>
</evidence>
<dbReference type="PANTHER" id="PTHR43649">
    <property type="entry name" value="ARABINOSE-BINDING PROTEIN-RELATED"/>
    <property type="match status" value="1"/>
</dbReference>
<dbReference type="PROSITE" id="PS51257">
    <property type="entry name" value="PROKAR_LIPOPROTEIN"/>
    <property type="match status" value="1"/>
</dbReference>
<evidence type="ECO:0000313" key="2">
    <source>
        <dbReference type="EMBL" id="GAG72551.1"/>
    </source>
</evidence>
<feature type="coiled-coil region" evidence="1">
    <location>
        <begin position="24"/>
        <end position="68"/>
    </location>
</feature>
<sequence length="474" mass="51367">MKKSLLWLVVLVLSISMVATFSLAGCKEEEAAVAEEEEAVAEEEEAVAEEEEAVVEEEEVVVEEEEEVEVELGPEVELTMLNYLDITSPEAKVWDATVEAFNAKYPNITLTIENSFGDAYHTKMAALAGAGDLPDVMFLWPSGRSLEFYKAGLTEDLYPFLGADRDKYVPSAVAPQWDGKLHELPITAGTACHVLYVNTKILNDLGLSMPATYEEFVAMVEPITAAGLYPILMPNKAAWVMQSCLFSALVGRIAGQDWIDAVITGEAAFTDQEFVDSLALVADLYETGLLPPQSIQLEYGDGPNLFATGRSPFMIDGDWRVGAIIPLLTEEEQADFELAVFPDIAGQKGESGSTAGVASTGFGMKAGLTGDKADAAWKWISFFAGPEASELRFVEEGIIPSYIMDLSVYEDIPPLVVKRAAFYTEVSTNTSVLDAVITGEPITLINNGLQQLALGDITPEKLAADIEAAMELER</sequence>
<protein>
    <recommendedName>
        <fullName evidence="3">Extracellular solute-binding protein</fullName>
    </recommendedName>
</protein>
<name>X1BKC7_9ZZZZ</name>
<reference evidence="2" key="1">
    <citation type="journal article" date="2014" name="Front. Microbiol.">
        <title>High frequency of phylogenetically diverse reductive dehalogenase-homologous genes in deep subseafloor sedimentary metagenomes.</title>
        <authorList>
            <person name="Kawai M."/>
            <person name="Futagami T."/>
            <person name="Toyoda A."/>
            <person name="Takaki Y."/>
            <person name="Nishi S."/>
            <person name="Hori S."/>
            <person name="Arai W."/>
            <person name="Tsubouchi T."/>
            <person name="Morono Y."/>
            <person name="Uchiyama I."/>
            <person name="Ito T."/>
            <person name="Fujiyama A."/>
            <person name="Inagaki F."/>
            <person name="Takami H."/>
        </authorList>
    </citation>
    <scope>NUCLEOTIDE SEQUENCE</scope>
    <source>
        <strain evidence="2">Expedition CK06-06</strain>
    </source>
</reference>
<dbReference type="SUPFAM" id="SSF53850">
    <property type="entry name" value="Periplasmic binding protein-like II"/>
    <property type="match status" value="1"/>
</dbReference>
<organism evidence="2">
    <name type="scientific">marine sediment metagenome</name>
    <dbReference type="NCBI Taxonomy" id="412755"/>
    <lineage>
        <taxon>unclassified sequences</taxon>
        <taxon>metagenomes</taxon>
        <taxon>ecological metagenomes</taxon>
    </lineage>
</organism>
<keyword evidence="1" id="KW-0175">Coiled coil</keyword>
<evidence type="ECO:0000256" key="1">
    <source>
        <dbReference type="SAM" id="Coils"/>
    </source>
</evidence>
<dbReference type="EMBL" id="BART01000454">
    <property type="protein sequence ID" value="GAG72551.1"/>
    <property type="molecule type" value="Genomic_DNA"/>
</dbReference>
<comment type="caution">
    <text evidence="2">The sequence shown here is derived from an EMBL/GenBank/DDBJ whole genome shotgun (WGS) entry which is preliminary data.</text>
</comment>
<accession>X1BKC7</accession>
<dbReference type="AlphaFoldDB" id="X1BKC7"/>
<gene>
    <name evidence="2" type="ORF">S01H4_02168</name>
</gene>
<dbReference type="InterPro" id="IPR050490">
    <property type="entry name" value="Bact_solute-bd_prot1"/>
</dbReference>